<organism evidence="2 3">
    <name type="scientific">Bradyrhizobium ivorense</name>
    <dbReference type="NCBI Taxonomy" id="2511166"/>
    <lineage>
        <taxon>Bacteria</taxon>
        <taxon>Pseudomonadati</taxon>
        <taxon>Pseudomonadota</taxon>
        <taxon>Alphaproteobacteria</taxon>
        <taxon>Hyphomicrobiales</taxon>
        <taxon>Nitrobacteraceae</taxon>
        <taxon>Bradyrhizobium</taxon>
    </lineage>
</organism>
<proteinExistence type="predicted"/>
<dbReference type="EMBL" id="CAADFC020000021">
    <property type="protein sequence ID" value="VIO74692.1"/>
    <property type="molecule type" value="Genomic_DNA"/>
</dbReference>
<accession>A0A508TK10</accession>
<evidence type="ECO:0000313" key="3">
    <source>
        <dbReference type="Proteomes" id="UP000328092"/>
    </source>
</evidence>
<feature type="region of interest" description="Disordered" evidence="1">
    <location>
        <begin position="28"/>
        <end position="47"/>
    </location>
</feature>
<evidence type="ECO:0000256" key="1">
    <source>
        <dbReference type="SAM" id="MobiDB-lite"/>
    </source>
</evidence>
<dbReference type="AlphaFoldDB" id="A0A508TK10"/>
<dbReference type="Proteomes" id="UP000328092">
    <property type="component" value="Unassembled WGS sequence"/>
</dbReference>
<keyword evidence="3" id="KW-1185">Reference proteome</keyword>
<sequence length="60" mass="6563">MSEVEFDLLLDAVRAAVAPIAQEDFVAQTSPRIQPPPRAANDNDAPWPLIPFPEGWYAAS</sequence>
<evidence type="ECO:0000313" key="2">
    <source>
        <dbReference type="EMBL" id="VIO74692.1"/>
    </source>
</evidence>
<dbReference type="RefSeq" id="WP_139483694.1">
    <property type="nucleotide sequence ID" value="NZ_CAADFB020000027.1"/>
</dbReference>
<protein>
    <submittedName>
        <fullName evidence="2">Uncharacterized protein</fullName>
    </submittedName>
</protein>
<comment type="caution">
    <text evidence="2">The sequence shown here is derived from an EMBL/GenBank/DDBJ whole genome shotgun (WGS) entry which is preliminary data.</text>
</comment>
<reference evidence="2" key="1">
    <citation type="submission" date="2019-02" db="EMBL/GenBank/DDBJ databases">
        <authorList>
            <person name="Pothier F.J."/>
        </authorList>
    </citation>
    <scope>NUCLEOTIDE SEQUENCE</scope>
    <source>
        <strain evidence="2">CI-1B</strain>
    </source>
</reference>
<name>A0A508TK10_9BRAD</name>
<gene>
    <name evidence="2" type="ORF">CI1B_54680</name>
</gene>